<accession>A0A1Y1YMR2</accession>
<keyword evidence="2" id="KW-1185">Reference proteome</keyword>
<comment type="caution">
    <text evidence="1">The sequence shown here is derived from an EMBL/GenBank/DDBJ whole genome shotgun (WGS) entry which is preliminary data.</text>
</comment>
<evidence type="ECO:0000313" key="1">
    <source>
        <dbReference type="EMBL" id="ORX99291.1"/>
    </source>
</evidence>
<dbReference type="EMBL" id="MCFA01000200">
    <property type="protein sequence ID" value="ORX99291.1"/>
    <property type="molecule type" value="Genomic_DNA"/>
</dbReference>
<protein>
    <submittedName>
        <fullName evidence="1">Uncharacterized protein</fullName>
    </submittedName>
</protein>
<organism evidence="1 2">
    <name type="scientific">Clohesyomyces aquaticus</name>
    <dbReference type="NCBI Taxonomy" id="1231657"/>
    <lineage>
        <taxon>Eukaryota</taxon>
        <taxon>Fungi</taxon>
        <taxon>Dikarya</taxon>
        <taxon>Ascomycota</taxon>
        <taxon>Pezizomycotina</taxon>
        <taxon>Dothideomycetes</taxon>
        <taxon>Pleosporomycetidae</taxon>
        <taxon>Pleosporales</taxon>
        <taxon>Lindgomycetaceae</taxon>
        <taxon>Clohesyomyces</taxon>
    </lineage>
</organism>
<sequence length="156" mass="18054">MAFYFRNKIRHATISESYGYKLREGRASGDRLAVAVKEEINHNITNLWISAILEEPITSSSSRLLELYVGIMEADPELKDSYQVVTHLSTEAAMLIFTHLKKIDILDKELPPFFHPQGAKRDSKFIKFELTQKPVMVRPRLWSLLEQKKLFKSSET</sequence>
<reference evidence="1 2" key="1">
    <citation type="submission" date="2016-07" db="EMBL/GenBank/DDBJ databases">
        <title>Pervasive Adenine N6-methylation of Active Genes in Fungi.</title>
        <authorList>
            <consortium name="DOE Joint Genome Institute"/>
            <person name="Mondo S.J."/>
            <person name="Dannebaum R.O."/>
            <person name="Kuo R.C."/>
            <person name="Labutti K."/>
            <person name="Haridas S."/>
            <person name="Kuo A."/>
            <person name="Salamov A."/>
            <person name="Ahrendt S.R."/>
            <person name="Lipzen A."/>
            <person name="Sullivan W."/>
            <person name="Andreopoulos W.B."/>
            <person name="Clum A."/>
            <person name="Lindquist E."/>
            <person name="Daum C."/>
            <person name="Ramamoorthy G.K."/>
            <person name="Gryganskyi A."/>
            <person name="Culley D."/>
            <person name="Magnuson J.K."/>
            <person name="James T.Y."/>
            <person name="O'Malley M.A."/>
            <person name="Stajich J.E."/>
            <person name="Spatafora J.W."/>
            <person name="Visel A."/>
            <person name="Grigoriev I.V."/>
        </authorList>
    </citation>
    <scope>NUCLEOTIDE SEQUENCE [LARGE SCALE GENOMIC DNA]</scope>
    <source>
        <strain evidence="1 2">CBS 115471</strain>
    </source>
</reference>
<dbReference type="Proteomes" id="UP000193144">
    <property type="component" value="Unassembled WGS sequence"/>
</dbReference>
<gene>
    <name evidence="1" type="ORF">BCR34DRAFT_139838</name>
</gene>
<evidence type="ECO:0000313" key="2">
    <source>
        <dbReference type="Proteomes" id="UP000193144"/>
    </source>
</evidence>
<proteinExistence type="predicted"/>
<dbReference type="AlphaFoldDB" id="A0A1Y1YMR2"/>
<name>A0A1Y1YMR2_9PLEO</name>